<dbReference type="AlphaFoldDB" id="A0AAN8ZHY2"/>
<keyword evidence="9" id="KW-1185">Reference proteome</keyword>
<feature type="transmembrane region" description="Helical" evidence="7">
    <location>
        <begin position="66"/>
        <end position="87"/>
    </location>
</feature>
<gene>
    <name evidence="8" type="ORF">RJ641_032074</name>
</gene>
<feature type="transmembrane region" description="Helical" evidence="7">
    <location>
        <begin position="384"/>
        <end position="405"/>
    </location>
</feature>
<feature type="transmembrane region" description="Helical" evidence="7">
    <location>
        <begin position="164"/>
        <end position="182"/>
    </location>
</feature>
<evidence type="ECO:0000313" key="9">
    <source>
        <dbReference type="Proteomes" id="UP001370490"/>
    </source>
</evidence>
<feature type="region of interest" description="Disordered" evidence="6">
    <location>
        <begin position="1"/>
        <end position="37"/>
    </location>
</feature>
<sequence length="549" mass="59322">MAGGGDNNNGGAGGGGGGGAGGGGGGGAGGGNQNKSDELKPHAVMEQLPGIQYCVNSPPPWVEATFLGFQHFVLSLGMTVLIPSMIVPQMGGGNVEKAIVIQTSLFVMGWNTLLHSLFGTRLSTVIGSSYTYVVPVMAIVQASRYQSIVDPHQRFTQTMRRIQGAMISGSLFQMVLGFIGLWRNVVRQVSYSSIGGPSCNSYWAWPLASWFSHGNSLGSFIFHAYDMKLVKLTDFQASKYFEMGRCFAVGLPQLIATVFFTQYMPHIMIHGRAVYDRFAILITVPCLWLYAFVLTSTGVYNHKPMDVQLSCRTDQAGLVGASSWIMFPYPFQWGHPTFDGGEVLAMAAASLVSLVESTGTYLAAARYGSATPVPSSVLGRGAGWLGIATLLNGMFGTVSGSAAAVENAGLLALTKVGSRSVIQMSAAFMIFFSILASAGVNYIQFCNLNSFRTKFILGFSLFMGISVPQYTAVNKLQFNNILLVIFASPPTVAIMVGLIMDCTLCQKEETTKTDSGLKWWEKFRLYNSDLRNDEFYALPCRLNKLFPSF</sequence>
<dbReference type="InterPro" id="IPR006043">
    <property type="entry name" value="NCS2"/>
</dbReference>
<evidence type="ECO:0000256" key="7">
    <source>
        <dbReference type="SAM" id="Phobius"/>
    </source>
</evidence>
<comment type="similarity">
    <text evidence="2">Belongs to the nucleobase:cation symporter-2 (NCS2) (TC 2.A.40) family.</text>
</comment>
<dbReference type="Pfam" id="PF00860">
    <property type="entry name" value="Xan_ur_permease"/>
    <property type="match status" value="2"/>
</dbReference>
<feature type="transmembrane region" description="Helical" evidence="7">
    <location>
        <begin position="425"/>
        <end position="443"/>
    </location>
</feature>
<feature type="transmembrane region" description="Helical" evidence="7">
    <location>
        <begin position="455"/>
        <end position="472"/>
    </location>
</feature>
<feature type="compositionally biased region" description="Gly residues" evidence="6">
    <location>
        <begin position="1"/>
        <end position="32"/>
    </location>
</feature>
<evidence type="ECO:0000256" key="3">
    <source>
        <dbReference type="ARBA" id="ARBA00022692"/>
    </source>
</evidence>
<comment type="subcellular location">
    <subcellularLocation>
        <location evidence="1">Membrane</location>
        <topology evidence="1">Multi-pass membrane protein</topology>
    </subcellularLocation>
</comment>
<keyword evidence="3 7" id="KW-0812">Transmembrane</keyword>
<evidence type="ECO:0000256" key="4">
    <source>
        <dbReference type="ARBA" id="ARBA00022989"/>
    </source>
</evidence>
<dbReference type="GO" id="GO:0022857">
    <property type="term" value="F:transmembrane transporter activity"/>
    <property type="evidence" value="ECO:0007669"/>
    <property type="project" value="InterPro"/>
</dbReference>
<dbReference type="Proteomes" id="UP001370490">
    <property type="component" value="Unassembled WGS sequence"/>
</dbReference>
<organism evidence="8 9">
    <name type="scientific">Dillenia turbinata</name>
    <dbReference type="NCBI Taxonomy" id="194707"/>
    <lineage>
        <taxon>Eukaryota</taxon>
        <taxon>Viridiplantae</taxon>
        <taxon>Streptophyta</taxon>
        <taxon>Embryophyta</taxon>
        <taxon>Tracheophyta</taxon>
        <taxon>Spermatophyta</taxon>
        <taxon>Magnoliopsida</taxon>
        <taxon>eudicotyledons</taxon>
        <taxon>Gunneridae</taxon>
        <taxon>Pentapetalae</taxon>
        <taxon>Dilleniales</taxon>
        <taxon>Dilleniaceae</taxon>
        <taxon>Dillenia</taxon>
    </lineage>
</organism>
<proteinExistence type="inferred from homology"/>
<evidence type="ECO:0000313" key="8">
    <source>
        <dbReference type="EMBL" id="KAK6938566.1"/>
    </source>
</evidence>
<feature type="transmembrane region" description="Helical" evidence="7">
    <location>
        <begin position="202"/>
        <end position="225"/>
    </location>
</feature>
<name>A0AAN8ZHY2_9MAGN</name>
<dbReference type="EMBL" id="JBAMMX010000006">
    <property type="protein sequence ID" value="KAK6938566.1"/>
    <property type="molecule type" value="Genomic_DNA"/>
</dbReference>
<evidence type="ECO:0000256" key="2">
    <source>
        <dbReference type="ARBA" id="ARBA00008821"/>
    </source>
</evidence>
<feature type="transmembrane region" description="Helical" evidence="7">
    <location>
        <begin position="124"/>
        <end position="143"/>
    </location>
</feature>
<feature type="transmembrane region" description="Helical" evidence="7">
    <location>
        <begin position="278"/>
        <end position="301"/>
    </location>
</feature>
<reference evidence="8 9" key="1">
    <citation type="submission" date="2023-12" db="EMBL/GenBank/DDBJ databases">
        <title>A high-quality genome assembly for Dillenia turbinata (Dilleniales).</title>
        <authorList>
            <person name="Chanderbali A."/>
        </authorList>
    </citation>
    <scope>NUCLEOTIDE SEQUENCE [LARGE SCALE GENOMIC DNA]</scope>
    <source>
        <strain evidence="8">LSX21</strain>
        <tissue evidence="8">Leaf</tissue>
    </source>
</reference>
<dbReference type="PANTHER" id="PTHR11119">
    <property type="entry name" value="XANTHINE-URACIL / VITAMIN C PERMEASE FAMILY MEMBER"/>
    <property type="match status" value="1"/>
</dbReference>
<feature type="transmembrane region" description="Helical" evidence="7">
    <location>
        <begin position="478"/>
        <end position="500"/>
    </location>
</feature>
<dbReference type="GO" id="GO:0016020">
    <property type="term" value="C:membrane"/>
    <property type="evidence" value="ECO:0007669"/>
    <property type="project" value="UniProtKB-SubCell"/>
</dbReference>
<feature type="transmembrane region" description="Helical" evidence="7">
    <location>
        <begin position="246"/>
        <end position="266"/>
    </location>
</feature>
<accession>A0AAN8ZHY2</accession>
<protein>
    <submittedName>
        <fullName evidence="8">Nucleobase cation symporter 2 family</fullName>
    </submittedName>
</protein>
<evidence type="ECO:0000256" key="5">
    <source>
        <dbReference type="ARBA" id="ARBA00023136"/>
    </source>
</evidence>
<evidence type="ECO:0000256" key="1">
    <source>
        <dbReference type="ARBA" id="ARBA00004141"/>
    </source>
</evidence>
<keyword evidence="4 7" id="KW-1133">Transmembrane helix</keyword>
<keyword evidence="5 7" id="KW-0472">Membrane</keyword>
<evidence type="ECO:0000256" key="6">
    <source>
        <dbReference type="SAM" id="MobiDB-lite"/>
    </source>
</evidence>
<comment type="caution">
    <text evidence="8">The sequence shown here is derived from an EMBL/GenBank/DDBJ whole genome shotgun (WGS) entry which is preliminary data.</text>
</comment>